<evidence type="ECO:0000256" key="3">
    <source>
        <dbReference type="SAM" id="MobiDB-lite"/>
    </source>
</evidence>
<dbReference type="GO" id="GO:0005516">
    <property type="term" value="F:calmodulin binding"/>
    <property type="evidence" value="ECO:0007669"/>
    <property type="project" value="UniProtKB-KW"/>
</dbReference>
<sequence>MTKKIRWVYLLKKLILCVSKPKTEKRSNGCRWIFQRFNLRQLPANSTPERTLLEVSEEQRKHALKVARATAAAAEAAVAAAQAAAELGCKREQQRNDSMFSEEEVESMSIRKLEAISRRNRMKQYSFSHRERHYGQTLEEALAYRNQWAEENVYRKERPQNTVQIIHSNPRIHDIDANLKLQSNSSPKGKSAEDLSSPFSHPRRSISHTGQKSSIDDSLSTSSSSFPSYMAATESAKAKMRSISTPRQRKGSFDTCFRHDPCCQSMRCSWSYFNHVSSSIT</sequence>
<reference evidence="5" key="1">
    <citation type="submission" date="2023-05" db="EMBL/GenBank/DDBJ databases">
        <title>Nepenthes gracilis genome sequencing.</title>
        <authorList>
            <person name="Fukushima K."/>
        </authorList>
    </citation>
    <scope>NUCLEOTIDE SEQUENCE</scope>
    <source>
        <strain evidence="5">SING2019-196</strain>
    </source>
</reference>
<dbReference type="PANTHER" id="PTHR32295">
    <property type="entry name" value="IQ-DOMAIN 5-RELATED"/>
    <property type="match status" value="1"/>
</dbReference>
<comment type="caution">
    <text evidence="5">The sequence shown here is derived from an EMBL/GenBank/DDBJ whole genome shotgun (WGS) entry which is preliminary data.</text>
</comment>
<keyword evidence="6" id="KW-1185">Reference proteome</keyword>
<organism evidence="5 6">
    <name type="scientific">Nepenthes gracilis</name>
    <name type="common">Slender pitcher plant</name>
    <dbReference type="NCBI Taxonomy" id="150966"/>
    <lineage>
        <taxon>Eukaryota</taxon>
        <taxon>Viridiplantae</taxon>
        <taxon>Streptophyta</taxon>
        <taxon>Embryophyta</taxon>
        <taxon>Tracheophyta</taxon>
        <taxon>Spermatophyta</taxon>
        <taxon>Magnoliopsida</taxon>
        <taxon>eudicotyledons</taxon>
        <taxon>Gunneridae</taxon>
        <taxon>Pentapetalae</taxon>
        <taxon>Caryophyllales</taxon>
        <taxon>Nepenthaceae</taxon>
        <taxon>Nepenthes</taxon>
    </lineage>
</organism>
<dbReference type="AlphaFoldDB" id="A0AAD3SYZ4"/>
<feature type="region of interest" description="Disordered" evidence="3">
    <location>
        <begin position="181"/>
        <end position="226"/>
    </location>
</feature>
<dbReference type="InterPro" id="IPR025064">
    <property type="entry name" value="DUF4005"/>
</dbReference>
<evidence type="ECO:0000256" key="2">
    <source>
        <dbReference type="ARBA" id="ARBA00024341"/>
    </source>
</evidence>
<gene>
    <name evidence="5" type="ORF">Nepgr_020537</name>
</gene>
<comment type="similarity">
    <text evidence="2">Belongs to the IQD family.</text>
</comment>
<evidence type="ECO:0000256" key="1">
    <source>
        <dbReference type="ARBA" id="ARBA00022860"/>
    </source>
</evidence>
<dbReference type="PANTHER" id="PTHR32295:SF6">
    <property type="entry name" value="PROTEIN IQ-DOMAIN 18"/>
    <property type="match status" value="1"/>
</dbReference>
<evidence type="ECO:0000313" key="5">
    <source>
        <dbReference type="EMBL" id="GMH18696.1"/>
    </source>
</evidence>
<proteinExistence type="inferred from homology"/>
<protein>
    <recommendedName>
        <fullName evidence="4">DUF4005 domain-containing protein</fullName>
    </recommendedName>
</protein>
<feature type="compositionally biased region" description="Low complexity" evidence="3">
    <location>
        <begin position="216"/>
        <end position="226"/>
    </location>
</feature>
<accession>A0AAD3SYZ4</accession>
<keyword evidence="1" id="KW-0112">Calmodulin-binding</keyword>
<dbReference type="EMBL" id="BSYO01000019">
    <property type="protein sequence ID" value="GMH18696.1"/>
    <property type="molecule type" value="Genomic_DNA"/>
</dbReference>
<feature type="domain" description="DUF4005" evidence="4">
    <location>
        <begin position="184"/>
        <end position="251"/>
    </location>
</feature>
<name>A0AAD3SYZ4_NEPGR</name>
<evidence type="ECO:0000313" key="6">
    <source>
        <dbReference type="Proteomes" id="UP001279734"/>
    </source>
</evidence>
<evidence type="ECO:0000259" key="4">
    <source>
        <dbReference type="Pfam" id="PF13178"/>
    </source>
</evidence>
<dbReference type="Pfam" id="PF13178">
    <property type="entry name" value="DUF4005"/>
    <property type="match status" value="1"/>
</dbReference>
<dbReference type="Proteomes" id="UP001279734">
    <property type="component" value="Unassembled WGS sequence"/>
</dbReference>